<feature type="compositionally biased region" description="Basic residues" evidence="1">
    <location>
        <begin position="184"/>
        <end position="194"/>
    </location>
</feature>
<evidence type="ECO:0000313" key="2">
    <source>
        <dbReference type="EMBL" id="CAF9936573.1"/>
    </source>
</evidence>
<gene>
    <name evidence="2" type="ORF">ALECFALPRED_006890</name>
</gene>
<organism evidence="2 3">
    <name type="scientific">Alectoria fallacina</name>
    <dbReference type="NCBI Taxonomy" id="1903189"/>
    <lineage>
        <taxon>Eukaryota</taxon>
        <taxon>Fungi</taxon>
        <taxon>Dikarya</taxon>
        <taxon>Ascomycota</taxon>
        <taxon>Pezizomycotina</taxon>
        <taxon>Lecanoromycetes</taxon>
        <taxon>OSLEUM clade</taxon>
        <taxon>Lecanoromycetidae</taxon>
        <taxon>Lecanorales</taxon>
        <taxon>Lecanorineae</taxon>
        <taxon>Parmeliaceae</taxon>
        <taxon>Alectoria</taxon>
    </lineage>
</organism>
<accession>A0A8H3G4S6</accession>
<dbReference type="EMBL" id="CAJPDR010000447">
    <property type="protein sequence ID" value="CAF9936573.1"/>
    <property type="molecule type" value="Genomic_DNA"/>
</dbReference>
<reference evidence="2" key="1">
    <citation type="submission" date="2021-03" db="EMBL/GenBank/DDBJ databases">
        <authorList>
            <person name="Tagirdzhanova G."/>
        </authorList>
    </citation>
    <scope>NUCLEOTIDE SEQUENCE</scope>
</reference>
<protein>
    <submittedName>
        <fullName evidence="2">Uncharacterized protein</fullName>
    </submittedName>
</protein>
<dbReference type="Proteomes" id="UP000664203">
    <property type="component" value="Unassembled WGS sequence"/>
</dbReference>
<evidence type="ECO:0000256" key="1">
    <source>
        <dbReference type="SAM" id="MobiDB-lite"/>
    </source>
</evidence>
<name>A0A8H3G4S6_9LECA</name>
<evidence type="ECO:0000313" key="3">
    <source>
        <dbReference type="Proteomes" id="UP000664203"/>
    </source>
</evidence>
<dbReference type="OrthoDB" id="5419508at2759"/>
<dbReference type="AlphaFoldDB" id="A0A8H3G4S6"/>
<feature type="region of interest" description="Disordered" evidence="1">
    <location>
        <begin position="504"/>
        <end position="528"/>
    </location>
</feature>
<feature type="region of interest" description="Disordered" evidence="1">
    <location>
        <begin position="184"/>
        <end position="208"/>
    </location>
</feature>
<keyword evidence="3" id="KW-1185">Reference proteome</keyword>
<sequence>MGQHSDEVDQLLRAVMPQAPEVLHHVFSLEGANEVLLGLNTVESKVAYLVQIIAIELYKASKALSPKDISYGPNDLRFHILRSDDLFVSHPYNIMMLDLGELEDLYYAACAKLKELLQGVDILLTNGFKGVHDAYFTYHHEPLRSLGPISIGAFRDSLLIHESILYSNELQSLLNRGVIEKNSRGNKRSCHHKARPGDSTTQHGIQHGNREGTEKYMNLAYHPFEQNRGWRAEVEGLQDKSNMSCGMVFGELAEKYRPVAMNAAVEGSMIDRTSTPEAPRAFEEEVLTQKYISPYNLNERAKKLNVPGGPEMPCICDPECICAPLCASDPTQNCLCEENGLFVRVTEGMDIDDLDVPDLVRRKRQISEASESSTASLNTTDGASARWPLYSTPYVDVVTPLGDQHGVMGEVQKQIREQKTQVLDNVTVPIPMVDTASQLDDVLSMSDASELSVENNGLCWQDRLSMSPLKMSDFTHHELTQPFSKQCDHPPKRQSVAERLFKTKTKTSSTAARKKRSAIDQPMQGHNINGSITKLEKQTIKRSLADISFTGLRFTRRRSSQGRGR</sequence>
<proteinExistence type="predicted"/>
<comment type="caution">
    <text evidence="2">The sequence shown here is derived from an EMBL/GenBank/DDBJ whole genome shotgun (WGS) entry which is preliminary data.</text>
</comment>